<evidence type="ECO:0000313" key="1">
    <source>
        <dbReference type="EMBL" id="MDQ0202330.1"/>
    </source>
</evidence>
<proteinExistence type="predicted"/>
<protein>
    <submittedName>
        <fullName evidence="1">Sulfur carrier protein</fullName>
    </submittedName>
</protein>
<dbReference type="RefSeq" id="WP_196605927.1">
    <property type="nucleotide sequence ID" value="NZ_CP116940.1"/>
</dbReference>
<dbReference type="InterPro" id="IPR016155">
    <property type="entry name" value="Mopterin_synth/thiamin_S_b"/>
</dbReference>
<accession>A0ABT9Y3B6</accession>
<dbReference type="Gene3D" id="3.10.20.30">
    <property type="match status" value="1"/>
</dbReference>
<dbReference type="PANTHER" id="PTHR34472:SF1">
    <property type="entry name" value="SULFUR CARRIER PROTEIN THIS"/>
    <property type="match status" value="1"/>
</dbReference>
<reference evidence="1 2" key="1">
    <citation type="submission" date="2023-07" db="EMBL/GenBank/DDBJ databases">
        <title>Genomic Encyclopedia of Type Strains, Phase IV (KMG-IV): sequencing the most valuable type-strain genomes for metagenomic binning, comparative biology and taxonomic classification.</title>
        <authorList>
            <person name="Goeker M."/>
        </authorList>
    </citation>
    <scope>NUCLEOTIDE SEQUENCE [LARGE SCALE GENOMIC DNA]</scope>
    <source>
        <strain evidence="1 2">DSM 16980</strain>
    </source>
</reference>
<organism evidence="1 2">
    <name type="scientific">Pectinatus haikarae</name>
    <dbReference type="NCBI Taxonomy" id="349096"/>
    <lineage>
        <taxon>Bacteria</taxon>
        <taxon>Bacillati</taxon>
        <taxon>Bacillota</taxon>
        <taxon>Negativicutes</taxon>
        <taxon>Selenomonadales</taxon>
        <taxon>Selenomonadaceae</taxon>
        <taxon>Pectinatus</taxon>
    </lineage>
</organism>
<name>A0ABT9Y3B6_9FIRM</name>
<dbReference type="EMBL" id="JAUSUE010000001">
    <property type="protein sequence ID" value="MDQ0202330.1"/>
    <property type="molecule type" value="Genomic_DNA"/>
</dbReference>
<dbReference type="Pfam" id="PF02597">
    <property type="entry name" value="ThiS"/>
    <property type="match status" value="1"/>
</dbReference>
<dbReference type="Proteomes" id="UP001239167">
    <property type="component" value="Unassembled WGS sequence"/>
</dbReference>
<dbReference type="SUPFAM" id="SSF54285">
    <property type="entry name" value="MoaD/ThiS"/>
    <property type="match status" value="1"/>
</dbReference>
<dbReference type="InterPro" id="IPR012675">
    <property type="entry name" value="Beta-grasp_dom_sf"/>
</dbReference>
<keyword evidence="2" id="KW-1185">Reference proteome</keyword>
<gene>
    <name evidence="1" type="ORF">J2S01_000015</name>
</gene>
<evidence type="ECO:0000313" key="2">
    <source>
        <dbReference type="Proteomes" id="UP001239167"/>
    </source>
</evidence>
<dbReference type="PANTHER" id="PTHR34472">
    <property type="entry name" value="SULFUR CARRIER PROTEIN THIS"/>
    <property type="match status" value="1"/>
</dbReference>
<dbReference type="CDD" id="cd00565">
    <property type="entry name" value="Ubl_ThiS"/>
    <property type="match status" value="1"/>
</dbReference>
<dbReference type="InterPro" id="IPR003749">
    <property type="entry name" value="ThiS/MoaD-like"/>
</dbReference>
<dbReference type="NCBIfam" id="TIGR01683">
    <property type="entry name" value="thiS"/>
    <property type="match status" value="1"/>
</dbReference>
<dbReference type="InterPro" id="IPR010035">
    <property type="entry name" value="Thi_S"/>
</dbReference>
<sequence>MKITVNGEKITLEKAVTVEELLVVTHAETPEYVTVQINDEFVDRSDFTDKLVNDGDTVEYLYFMGGGSL</sequence>
<comment type="caution">
    <text evidence="1">The sequence shown here is derived from an EMBL/GenBank/DDBJ whole genome shotgun (WGS) entry which is preliminary data.</text>
</comment>